<sequence length="158" mass="17327">MKKMKNLLVTLGIVLLIFGACLLSSCTVITKIPGYESLTGLDFRPYTEQGFLITPYEYGGEYSTISMINYEVMPSARLPQTTYSNAPSGIVTTRSGDWVIDELDVQIALDSIFEICINQGANALVDLEVTGISKGYMNIAKPVTIYGIRITGLAIERK</sequence>
<comment type="caution">
    <text evidence="1">The sequence shown here is derived from an EMBL/GenBank/DDBJ whole genome shotgun (WGS) entry which is preliminary data.</text>
</comment>
<accession>A0A0F9UDL4</accession>
<dbReference type="AlphaFoldDB" id="A0A0F9UDL4"/>
<proteinExistence type="predicted"/>
<organism evidence="1">
    <name type="scientific">marine sediment metagenome</name>
    <dbReference type="NCBI Taxonomy" id="412755"/>
    <lineage>
        <taxon>unclassified sequences</taxon>
        <taxon>metagenomes</taxon>
        <taxon>ecological metagenomes</taxon>
    </lineage>
</organism>
<protein>
    <submittedName>
        <fullName evidence="1">Uncharacterized protein</fullName>
    </submittedName>
</protein>
<name>A0A0F9UDL4_9ZZZZ</name>
<gene>
    <name evidence="1" type="ORF">LCGC14_0277860</name>
</gene>
<dbReference type="PROSITE" id="PS51257">
    <property type="entry name" value="PROKAR_LIPOPROTEIN"/>
    <property type="match status" value="1"/>
</dbReference>
<evidence type="ECO:0000313" key="1">
    <source>
        <dbReference type="EMBL" id="KKN85467.1"/>
    </source>
</evidence>
<dbReference type="EMBL" id="LAZR01000158">
    <property type="protein sequence ID" value="KKN85467.1"/>
    <property type="molecule type" value="Genomic_DNA"/>
</dbReference>
<reference evidence="1" key="1">
    <citation type="journal article" date="2015" name="Nature">
        <title>Complex archaea that bridge the gap between prokaryotes and eukaryotes.</title>
        <authorList>
            <person name="Spang A."/>
            <person name="Saw J.H."/>
            <person name="Jorgensen S.L."/>
            <person name="Zaremba-Niedzwiedzka K."/>
            <person name="Martijn J."/>
            <person name="Lind A.E."/>
            <person name="van Eijk R."/>
            <person name="Schleper C."/>
            <person name="Guy L."/>
            <person name="Ettema T.J."/>
        </authorList>
    </citation>
    <scope>NUCLEOTIDE SEQUENCE</scope>
</reference>